<reference evidence="2" key="1">
    <citation type="submission" date="2016-11" db="UniProtKB">
        <authorList>
            <consortium name="WormBaseParasite"/>
        </authorList>
    </citation>
    <scope>IDENTIFICATION</scope>
</reference>
<evidence type="ECO:0000313" key="2">
    <source>
        <dbReference type="WBParaSite" id="Hba_00259"/>
    </source>
</evidence>
<keyword evidence="1" id="KW-1185">Reference proteome</keyword>
<dbReference type="Gene3D" id="1.10.10.60">
    <property type="entry name" value="Homeodomain-like"/>
    <property type="match status" value="1"/>
</dbReference>
<dbReference type="WBParaSite" id="Hba_00259">
    <property type="protein sequence ID" value="Hba_00259"/>
    <property type="gene ID" value="Hba_00259"/>
</dbReference>
<evidence type="ECO:0000313" key="1">
    <source>
        <dbReference type="Proteomes" id="UP000095283"/>
    </source>
</evidence>
<organism evidence="1 2">
    <name type="scientific">Heterorhabditis bacteriophora</name>
    <name type="common">Entomopathogenic nematode worm</name>
    <dbReference type="NCBI Taxonomy" id="37862"/>
    <lineage>
        <taxon>Eukaryota</taxon>
        <taxon>Metazoa</taxon>
        <taxon>Ecdysozoa</taxon>
        <taxon>Nematoda</taxon>
        <taxon>Chromadorea</taxon>
        <taxon>Rhabditida</taxon>
        <taxon>Rhabditina</taxon>
        <taxon>Rhabditomorpha</taxon>
        <taxon>Strongyloidea</taxon>
        <taxon>Heterorhabditidae</taxon>
        <taxon>Heterorhabditis</taxon>
    </lineage>
</organism>
<sequence length="199" mass="23193">MPECHWPLLHYGETTIKLHYLVKYRPEFVEFISITVELRDSNLGVLDFIRYYYSGSVKILLLSFTFFKGYSSLTFALQNDSTLCFLVFFCSPSSACFPFSEVRCKGFGNLQITTFMLISFETIHFSYFPNHRTLNIFWRYANSLILNRHNNGSLHERGQIKALSTAGYTVKRIADVVKRSRKMSCVFRKNILIGRCKNN</sequence>
<dbReference type="AlphaFoldDB" id="A0A1I7W6L3"/>
<protein>
    <submittedName>
        <fullName evidence="2">Uncharacterized protein</fullName>
    </submittedName>
</protein>
<proteinExistence type="predicted"/>
<accession>A0A1I7W6L3</accession>
<name>A0A1I7W6L3_HETBA</name>
<dbReference type="Proteomes" id="UP000095283">
    <property type="component" value="Unplaced"/>
</dbReference>